<dbReference type="Proteomes" id="UP000019678">
    <property type="component" value="Unassembled WGS sequence"/>
</dbReference>
<dbReference type="AlphaFoldDB" id="A0A017SZI2"/>
<reference evidence="1 2" key="1">
    <citation type="submission" date="2013-05" db="EMBL/GenBank/DDBJ databases">
        <title>Genome assembly of Chondromyces apiculatus DSM 436.</title>
        <authorList>
            <person name="Sharma G."/>
            <person name="Khatri I."/>
            <person name="Kaur C."/>
            <person name="Mayilraj S."/>
            <person name="Subramanian S."/>
        </authorList>
    </citation>
    <scope>NUCLEOTIDE SEQUENCE [LARGE SCALE GENOMIC DNA]</scope>
    <source>
        <strain evidence="1 2">DSM 436</strain>
    </source>
</reference>
<accession>A0A017SZI2</accession>
<gene>
    <name evidence="1" type="ORF">CAP_7373</name>
</gene>
<dbReference type="STRING" id="1192034.CAP_7373"/>
<dbReference type="PROSITE" id="PS51257">
    <property type="entry name" value="PROKAR_LIPOPROTEIN"/>
    <property type="match status" value="1"/>
</dbReference>
<dbReference type="OrthoDB" id="5485686at2"/>
<organism evidence="1 2">
    <name type="scientific">Chondromyces apiculatus DSM 436</name>
    <dbReference type="NCBI Taxonomy" id="1192034"/>
    <lineage>
        <taxon>Bacteria</taxon>
        <taxon>Pseudomonadati</taxon>
        <taxon>Myxococcota</taxon>
        <taxon>Polyangia</taxon>
        <taxon>Polyangiales</taxon>
        <taxon>Polyangiaceae</taxon>
        <taxon>Chondromyces</taxon>
    </lineage>
</organism>
<dbReference type="RefSeq" id="WP_044247993.1">
    <property type="nucleotide sequence ID" value="NZ_ASRX01000065.1"/>
</dbReference>
<protein>
    <recommendedName>
        <fullName evidence="3">Lipoprotein</fullName>
    </recommendedName>
</protein>
<proteinExistence type="predicted"/>
<comment type="caution">
    <text evidence="1">The sequence shown here is derived from an EMBL/GenBank/DDBJ whole genome shotgun (WGS) entry which is preliminary data.</text>
</comment>
<evidence type="ECO:0000313" key="2">
    <source>
        <dbReference type="Proteomes" id="UP000019678"/>
    </source>
</evidence>
<name>A0A017SZI2_9BACT</name>
<dbReference type="EMBL" id="ASRX01000065">
    <property type="protein sequence ID" value="EYF02162.1"/>
    <property type="molecule type" value="Genomic_DNA"/>
</dbReference>
<evidence type="ECO:0008006" key="3">
    <source>
        <dbReference type="Google" id="ProtNLM"/>
    </source>
</evidence>
<sequence length="421" mass="44042">MRRFPLAAAVFLASGCAPELGDVPFACGAGEVCPEGYACQSTVCVREGAAVGPSRPARVTWINAAEMYWMERAGGGAALVVNDGFSPDAHGVYEILVSPDGVASAPKLLLGYGDEMPISSSVVALDDARYAMAMLRFPNVDEDAMTLEILAVEREAPGETSPGIERLYAETEPFLGGVEPPYVGAVAASGAIDVAWTRPSEGGRVEVLRITRNGSVWGKSQVGTQPLPADILPLSGDCVLWRSGRSGEDALTVRVGFETFAIGKVDAAGDLAPPALLDGVPLYAAGDEVLVLRREAYDERAGTYAVSFARMTTGGDVLGEAPGGVLQAALEPYTGTPYEGGALIAPLALEGDASFSTLDVGFWSPGTDAPVRVGRVPRTSGNEIYSARAFAADGKVYVAWTEFHESLMDLWVAVVPFEGGQ</sequence>
<keyword evidence="2" id="KW-1185">Reference proteome</keyword>
<evidence type="ECO:0000313" key="1">
    <source>
        <dbReference type="EMBL" id="EYF02162.1"/>
    </source>
</evidence>